<evidence type="ECO:0000313" key="4">
    <source>
        <dbReference type="Proteomes" id="UP000293912"/>
    </source>
</evidence>
<feature type="region of interest" description="Disordered" evidence="1">
    <location>
        <begin position="239"/>
        <end position="296"/>
    </location>
</feature>
<keyword evidence="2" id="KW-0732">Signal</keyword>
<dbReference type="EMBL" id="CP037867">
    <property type="protein sequence ID" value="QBM30202.1"/>
    <property type="molecule type" value="Genomic_DNA"/>
</dbReference>
<evidence type="ECO:0000313" key="3">
    <source>
        <dbReference type="EMBL" id="QBM30202.1"/>
    </source>
</evidence>
<evidence type="ECO:0008006" key="5">
    <source>
        <dbReference type="Google" id="ProtNLM"/>
    </source>
</evidence>
<proteinExistence type="predicted"/>
<feature type="compositionally biased region" description="Low complexity" evidence="1">
    <location>
        <begin position="239"/>
        <end position="249"/>
    </location>
</feature>
<dbReference type="PROSITE" id="PS51257">
    <property type="entry name" value="PROKAR_LIPOPROTEIN"/>
    <property type="match status" value="1"/>
</dbReference>
<dbReference type="RefSeq" id="WP_066155303.1">
    <property type="nucleotide sequence ID" value="NZ_CP037867.1"/>
</dbReference>
<gene>
    <name evidence="3" type="ORF">HPF_21085</name>
</gene>
<evidence type="ECO:0000256" key="1">
    <source>
        <dbReference type="SAM" id="MobiDB-lite"/>
    </source>
</evidence>
<dbReference type="Proteomes" id="UP000293912">
    <property type="component" value="Chromosome"/>
</dbReference>
<name>A0A4P6X0Z1_HYDPS</name>
<evidence type="ECO:0000256" key="2">
    <source>
        <dbReference type="SAM" id="SignalP"/>
    </source>
</evidence>
<keyword evidence="4" id="KW-1185">Reference proteome</keyword>
<sequence length="296" mass="30499" precursor="true">MPITRRQLLLRSSALPLASLGLAGCATVDKPSVQARLQGRSITVISTVGTTLRLSWRGTTPFNNEFGEAFVPGWGLKEQLENSTVELLKASGRFSSVQRVTITSTRREEALKELKELKTPTDHVLLLSAAPSGDSLWGTREGFNGLGIAQRSIVRVNTESAAHVSLRADLLVPSTFGAVLGEATVNTAQRVPAPALLTGPRLNEDVAAAARESLKVQVDAALQSLVSQLGLGKAVVPAPAPAAAPTASPLAPPAPAPAAPTVQPARPSASAHPVAPTTVEGRGIPGPSADGAPAGR</sequence>
<dbReference type="KEGG" id="hpse:HPF_21085"/>
<feature type="chain" id="PRO_5020403725" description="Lipoprotein" evidence="2">
    <location>
        <begin position="24"/>
        <end position="296"/>
    </location>
</feature>
<dbReference type="AlphaFoldDB" id="A0A4P6X0Z1"/>
<protein>
    <recommendedName>
        <fullName evidence="5">Lipoprotein</fullName>
    </recommendedName>
</protein>
<feature type="signal peptide" evidence="2">
    <location>
        <begin position="1"/>
        <end position="23"/>
    </location>
</feature>
<organism evidence="3 4">
    <name type="scientific">Hydrogenophaga pseudoflava</name>
    <name type="common">Pseudomonas carboxydoflava</name>
    <dbReference type="NCBI Taxonomy" id="47421"/>
    <lineage>
        <taxon>Bacteria</taxon>
        <taxon>Pseudomonadati</taxon>
        <taxon>Pseudomonadota</taxon>
        <taxon>Betaproteobacteria</taxon>
        <taxon>Burkholderiales</taxon>
        <taxon>Comamonadaceae</taxon>
        <taxon>Hydrogenophaga</taxon>
    </lineage>
</organism>
<accession>A0A4P6X0Z1</accession>
<reference evidence="3 4" key="1">
    <citation type="submission" date="2019-03" db="EMBL/GenBank/DDBJ databases">
        <authorList>
            <person name="Sebastian G."/>
            <person name="Baumann P."/>
            <person name="Ruckert C."/>
            <person name="Kalinowski J."/>
            <person name="Nebel B."/>
            <person name="Takors R."/>
            <person name="Blombach B."/>
        </authorList>
    </citation>
    <scope>NUCLEOTIDE SEQUENCE [LARGE SCALE GENOMIC DNA]</scope>
    <source>
        <strain evidence="3 4">DSM 1084</strain>
    </source>
</reference>